<dbReference type="SUPFAM" id="SSF51735">
    <property type="entry name" value="NAD(P)-binding Rossmann-fold domains"/>
    <property type="match status" value="1"/>
</dbReference>
<evidence type="ECO:0000313" key="3">
    <source>
        <dbReference type="Proteomes" id="UP001381693"/>
    </source>
</evidence>
<reference evidence="2 3" key="1">
    <citation type="submission" date="2023-11" db="EMBL/GenBank/DDBJ databases">
        <title>Halocaridina rubra genome assembly.</title>
        <authorList>
            <person name="Smith C."/>
        </authorList>
    </citation>
    <scope>NUCLEOTIDE SEQUENCE [LARGE SCALE GENOMIC DNA]</scope>
    <source>
        <strain evidence="2">EP-1</strain>
        <tissue evidence="2">Whole</tissue>
    </source>
</reference>
<dbReference type="InterPro" id="IPR020904">
    <property type="entry name" value="Sc_DH/Rdtase_CS"/>
</dbReference>
<gene>
    <name evidence="2" type="ORF">SK128_026881</name>
</gene>
<dbReference type="Gene3D" id="3.40.50.720">
    <property type="entry name" value="NAD(P)-binding Rossmann-like Domain"/>
    <property type="match status" value="1"/>
</dbReference>
<accession>A0AAN8XGC7</accession>
<keyword evidence="3" id="KW-1185">Reference proteome</keyword>
<dbReference type="Pfam" id="PF00106">
    <property type="entry name" value="adh_short"/>
    <property type="match status" value="1"/>
</dbReference>
<protein>
    <submittedName>
        <fullName evidence="2">Uncharacterized protein</fullName>
    </submittedName>
</protein>
<evidence type="ECO:0000256" key="1">
    <source>
        <dbReference type="ARBA" id="ARBA00023002"/>
    </source>
</evidence>
<dbReference type="GO" id="GO:0016491">
    <property type="term" value="F:oxidoreductase activity"/>
    <property type="evidence" value="ECO:0007669"/>
    <property type="project" value="UniProtKB-KW"/>
</dbReference>
<dbReference type="PANTHER" id="PTHR43313">
    <property type="entry name" value="SHORT-CHAIN DEHYDROGENASE/REDUCTASE FAMILY 9C"/>
    <property type="match status" value="1"/>
</dbReference>
<keyword evidence="1" id="KW-0560">Oxidoreductase</keyword>
<dbReference type="InterPro" id="IPR036291">
    <property type="entry name" value="NAD(P)-bd_dom_sf"/>
</dbReference>
<dbReference type="GO" id="GO:0008202">
    <property type="term" value="P:steroid metabolic process"/>
    <property type="evidence" value="ECO:0007669"/>
    <property type="project" value="TreeGrafter"/>
</dbReference>
<dbReference type="AlphaFoldDB" id="A0AAN8XGC7"/>
<comment type="caution">
    <text evidence="2">The sequence shown here is derived from an EMBL/GenBank/DDBJ whole genome shotgun (WGS) entry which is preliminary data.</text>
</comment>
<dbReference type="InterPro" id="IPR002347">
    <property type="entry name" value="SDR_fam"/>
</dbReference>
<evidence type="ECO:0000313" key="2">
    <source>
        <dbReference type="EMBL" id="KAK7083895.1"/>
    </source>
</evidence>
<name>A0AAN8XGC7_HALRR</name>
<dbReference type="PROSITE" id="PS00061">
    <property type="entry name" value="ADH_SHORT"/>
    <property type="match status" value="1"/>
</dbReference>
<organism evidence="2 3">
    <name type="scientific">Halocaridina rubra</name>
    <name type="common">Hawaiian red shrimp</name>
    <dbReference type="NCBI Taxonomy" id="373956"/>
    <lineage>
        <taxon>Eukaryota</taxon>
        <taxon>Metazoa</taxon>
        <taxon>Ecdysozoa</taxon>
        <taxon>Arthropoda</taxon>
        <taxon>Crustacea</taxon>
        <taxon>Multicrustacea</taxon>
        <taxon>Malacostraca</taxon>
        <taxon>Eumalacostraca</taxon>
        <taxon>Eucarida</taxon>
        <taxon>Decapoda</taxon>
        <taxon>Pleocyemata</taxon>
        <taxon>Caridea</taxon>
        <taxon>Atyoidea</taxon>
        <taxon>Atyidae</taxon>
        <taxon>Halocaridina</taxon>
    </lineage>
</organism>
<sequence length="182" mass="20456">MNSYRERKYSPTGRIILVSSPTGQVAVPNLCAYSASKWGMEGFAQALRREVQRFGVSVSVVRPCNLPNRTGILRRNSSQLREMLENASVETKEDFGSIMKQAESVFAEGFGKLPEIQDIKDNGLIRCFRSAILNERPNNVYSSAPLVVRLYLRLAQIVPTRLLDFIVINGVHEALMMTAYNK</sequence>
<proteinExistence type="predicted"/>
<dbReference type="EMBL" id="JAXCGZ010002440">
    <property type="protein sequence ID" value="KAK7083895.1"/>
    <property type="molecule type" value="Genomic_DNA"/>
</dbReference>
<dbReference type="PANTHER" id="PTHR43313:SF1">
    <property type="entry name" value="3BETA-HYDROXYSTEROID DEHYDROGENASE DHS-16"/>
    <property type="match status" value="1"/>
</dbReference>
<dbReference type="Proteomes" id="UP001381693">
    <property type="component" value="Unassembled WGS sequence"/>
</dbReference>